<dbReference type="EMBL" id="BAABLX010000079">
    <property type="protein sequence ID" value="GAA4960710.1"/>
    <property type="molecule type" value="Genomic_DNA"/>
</dbReference>
<dbReference type="Proteomes" id="UP001409585">
    <property type="component" value="Unassembled WGS sequence"/>
</dbReference>
<dbReference type="RefSeq" id="WP_345427909.1">
    <property type="nucleotide sequence ID" value="NZ_AP031496.1"/>
</dbReference>
<organism evidence="2 3">
    <name type="scientific">Halioxenophilus aromaticivorans</name>
    <dbReference type="NCBI Taxonomy" id="1306992"/>
    <lineage>
        <taxon>Bacteria</taxon>
        <taxon>Pseudomonadati</taxon>
        <taxon>Pseudomonadota</taxon>
        <taxon>Gammaproteobacteria</taxon>
        <taxon>Alteromonadales</taxon>
        <taxon>Alteromonadaceae</taxon>
        <taxon>Halioxenophilus</taxon>
    </lineage>
</organism>
<dbReference type="SUPFAM" id="SSF82171">
    <property type="entry name" value="DPP6 N-terminal domain-like"/>
    <property type="match status" value="1"/>
</dbReference>
<dbReference type="InterPro" id="IPR001375">
    <property type="entry name" value="Peptidase_S9_cat"/>
</dbReference>
<evidence type="ECO:0000259" key="1">
    <source>
        <dbReference type="Pfam" id="PF00326"/>
    </source>
</evidence>
<dbReference type="InterPro" id="IPR050585">
    <property type="entry name" value="Xaa-Pro_dipeptidyl-ppase/CocE"/>
</dbReference>
<feature type="domain" description="Peptidase S9 prolyl oligopeptidase catalytic" evidence="1">
    <location>
        <begin position="435"/>
        <end position="639"/>
    </location>
</feature>
<reference evidence="3" key="1">
    <citation type="journal article" date="2019" name="Int. J. Syst. Evol. Microbiol.">
        <title>The Global Catalogue of Microorganisms (GCM) 10K type strain sequencing project: providing services to taxonomists for standard genome sequencing and annotation.</title>
        <authorList>
            <consortium name="The Broad Institute Genomics Platform"/>
            <consortium name="The Broad Institute Genome Sequencing Center for Infectious Disease"/>
            <person name="Wu L."/>
            <person name="Ma J."/>
        </authorList>
    </citation>
    <scope>NUCLEOTIDE SEQUENCE [LARGE SCALE GENOMIC DNA]</scope>
    <source>
        <strain evidence="3">JCM 19134</strain>
    </source>
</reference>
<comment type="caution">
    <text evidence="2">The sequence shown here is derived from an EMBL/GenBank/DDBJ whole genome shotgun (WGS) entry which is preliminary data.</text>
</comment>
<keyword evidence="3" id="KW-1185">Reference proteome</keyword>
<accession>A0AAV3U9Y0</accession>
<evidence type="ECO:0000313" key="2">
    <source>
        <dbReference type="EMBL" id="GAA4960710.1"/>
    </source>
</evidence>
<name>A0AAV3U9Y0_9ALTE</name>
<dbReference type="GO" id="GO:0008236">
    <property type="term" value="F:serine-type peptidase activity"/>
    <property type="evidence" value="ECO:0007669"/>
    <property type="project" value="InterPro"/>
</dbReference>
<dbReference type="Pfam" id="PF00326">
    <property type="entry name" value="Peptidase_S9"/>
    <property type="match status" value="1"/>
</dbReference>
<dbReference type="GO" id="GO:0006508">
    <property type="term" value="P:proteolysis"/>
    <property type="evidence" value="ECO:0007669"/>
    <property type="project" value="InterPro"/>
</dbReference>
<evidence type="ECO:0000313" key="3">
    <source>
        <dbReference type="Proteomes" id="UP001409585"/>
    </source>
</evidence>
<dbReference type="Gene3D" id="3.40.50.1820">
    <property type="entry name" value="alpha/beta hydrolase"/>
    <property type="match status" value="1"/>
</dbReference>
<dbReference type="SUPFAM" id="SSF53474">
    <property type="entry name" value="alpha/beta-Hydrolases"/>
    <property type="match status" value="1"/>
</dbReference>
<sequence>MPYGSWPSQISAQQLVAQSLRLAEPRLAGDYLFWLETRPEEKGRNCIVRCKPGGAPEDVLQAPLSARSKVNEYGGGSFCVFQNTVFFVLADDQRIYRLDLAAKKPWLPVVITPEADFRFGDLHYDSKRHRLLAVCEDHSLEGQEPKARIVSIDADGRDSFTLVEGSDFYSSPRVSPCGQFFSWLSWEHPAMPWASNSCFAANLNEQGVVCERIAVAGAAANQKAQAIFQPQWSKDSELYLVSDVDDWWRLYKVNNDGDSPPELQPVLSSPPPMAEFGMPHWVFGQQTWGFLDQDTIIASFTRNGFGHLCIANISEGTWQEINTPWTDFGAVCAANGAAAVLAGSYCEPTQLAYWHTNKDHSHGEWCRVTDTESGLDACTLSEPEAISFGPILELAHAFYYPPHNGTHCGPGDERPPLIVLAHGGPTSQTTTALNIKIQYWCSRGFAVVDVNYRGSTGYGRQYRQALDTKWGVSDVEDVCRAAQYLVDRNLADPQRLAIKGGSAGGYTVLAALTFTDTFKAGASLYGIGDLETLVLDTHKFESRYVDSLVGPYPEAKPLYHQRSPLYHVDQLNCPVIFFQGAEDKVVPPNQAQAMVAALDQKTLQVAYVEFAGEGHGFRQAENIVCAIESELYFYSQIFGFEIQDKITPVNIKNF</sequence>
<dbReference type="AlphaFoldDB" id="A0AAV3U9Y0"/>
<dbReference type="PANTHER" id="PTHR43056:SF5">
    <property type="entry name" value="PEPTIDASE S9 PROLYL OLIGOPEPTIDASE CATALYTIC DOMAIN-CONTAINING PROTEIN"/>
    <property type="match status" value="1"/>
</dbReference>
<proteinExistence type="predicted"/>
<dbReference type="PANTHER" id="PTHR43056">
    <property type="entry name" value="PEPTIDASE S9 PROLYL OLIGOPEPTIDASE"/>
    <property type="match status" value="1"/>
</dbReference>
<protein>
    <submittedName>
        <fullName evidence="2">S9 family peptidase</fullName>
    </submittedName>
</protein>
<dbReference type="InterPro" id="IPR029058">
    <property type="entry name" value="AB_hydrolase_fold"/>
</dbReference>
<gene>
    <name evidence="2" type="ORF">GCM10025791_47650</name>
</gene>